<feature type="domain" description="FHA" evidence="3">
    <location>
        <begin position="40"/>
        <end position="92"/>
    </location>
</feature>
<dbReference type="Proteomes" id="UP000190037">
    <property type="component" value="Unassembled WGS sequence"/>
</dbReference>
<keyword evidence="4" id="KW-0966">Cell projection</keyword>
<organism evidence="4 5">
    <name type="scientific">Embleya scabrispora</name>
    <dbReference type="NCBI Taxonomy" id="159449"/>
    <lineage>
        <taxon>Bacteria</taxon>
        <taxon>Bacillati</taxon>
        <taxon>Actinomycetota</taxon>
        <taxon>Actinomycetes</taxon>
        <taxon>Kitasatosporales</taxon>
        <taxon>Streptomycetaceae</taxon>
        <taxon>Embleya</taxon>
    </lineage>
</organism>
<dbReference type="InterPro" id="IPR000253">
    <property type="entry name" value="FHA_dom"/>
</dbReference>
<keyword evidence="4" id="KW-0969">Cilium</keyword>
<accession>A0A1T3NJM3</accession>
<evidence type="ECO:0000313" key="4">
    <source>
        <dbReference type="EMBL" id="OPC77043.1"/>
    </source>
</evidence>
<dbReference type="InterPro" id="IPR008984">
    <property type="entry name" value="SMAD_FHA_dom_sf"/>
</dbReference>
<dbReference type="PROSITE" id="PS50006">
    <property type="entry name" value="FHA_DOMAIN"/>
    <property type="match status" value="1"/>
</dbReference>
<evidence type="ECO:0000256" key="2">
    <source>
        <dbReference type="SAM" id="MobiDB-lite"/>
    </source>
</evidence>
<comment type="caution">
    <text evidence="4">The sequence shown here is derived from an EMBL/GenBank/DDBJ whole genome shotgun (WGS) entry which is preliminary data.</text>
</comment>
<dbReference type="SUPFAM" id="SSF49879">
    <property type="entry name" value="SMAD/FHA domain"/>
    <property type="match status" value="1"/>
</dbReference>
<dbReference type="AlphaFoldDB" id="A0A1T3NJM3"/>
<dbReference type="STRING" id="159449.B4N89_41445"/>
<keyword evidence="5" id="KW-1185">Reference proteome</keyword>
<dbReference type="OrthoDB" id="4213445at2"/>
<protein>
    <submittedName>
        <fullName evidence="4">Flagellar motor protein MotB</fullName>
    </submittedName>
</protein>
<sequence length="265" mass="29910">MLGGGVGRRPQDAEGDPPGTLHMRSLTGGFKAAPQRGLTVRFGRGGGPEVELPVGEHDQWVSRRHGELTYHRRRWWLRNVGRQLVRLPGGRMMHNSTDPIPLDTGYTPVFVNGSSRRLHVVELHVTGWDARGSTPRRGAPTCPPRIWPLEDDERLLLVVLGQHYLLYEGNPRPLTYRRAAEQLAYLRPENGWNARRIEYRVELVRRRLDQAGFPYRLLHDRDSETVPSDNVLLHNLLEGLVGSTTLAPPDLALMNADPGEDDPDE</sequence>
<dbReference type="Pfam" id="PF00498">
    <property type="entry name" value="FHA"/>
    <property type="match status" value="1"/>
</dbReference>
<dbReference type="EMBL" id="MWQN01000004">
    <property type="protein sequence ID" value="OPC77043.1"/>
    <property type="molecule type" value="Genomic_DNA"/>
</dbReference>
<evidence type="ECO:0000313" key="5">
    <source>
        <dbReference type="Proteomes" id="UP000190037"/>
    </source>
</evidence>
<feature type="region of interest" description="Disordered" evidence="2">
    <location>
        <begin position="1"/>
        <end position="30"/>
    </location>
</feature>
<evidence type="ECO:0000256" key="1">
    <source>
        <dbReference type="ARBA" id="ARBA00022553"/>
    </source>
</evidence>
<name>A0A1T3NJM3_9ACTN</name>
<evidence type="ECO:0000259" key="3">
    <source>
        <dbReference type="PROSITE" id="PS50006"/>
    </source>
</evidence>
<gene>
    <name evidence="4" type="ORF">B4N89_41445</name>
</gene>
<proteinExistence type="predicted"/>
<keyword evidence="1" id="KW-0597">Phosphoprotein</keyword>
<reference evidence="4 5" key="1">
    <citation type="submission" date="2017-03" db="EMBL/GenBank/DDBJ databases">
        <title>Draft genome sequence of Streptomyces scabrisporus NF3, endophyte isolated from Amphipterygium adstringens.</title>
        <authorList>
            <person name="Vazquez M."/>
            <person name="Ceapa C.D."/>
            <person name="Rodriguez Luna D."/>
            <person name="Sanchez Esquivel S."/>
        </authorList>
    </citation>
    <scope>NUCLEOTIDE SEQUENCE [LARGE SCALE GENOMIC DNA]</scope>
    <source>
        <strain evidence="4 5">NF3</strain>
    </source>
</reference>
<keyword evidence="4" id="KW-0282">Flagellum</keyword>